<dbReference type="PROSITE" id="PS50045">
    <property type="entry name" value="SIGMA54_INTERACT_4"/>
    <property type="match status" value="1"/>
</dbReference>
<dbReference type="Pfam" id="PF00072">
    <property type="entry name" value="Response_reg"/>
    <property type="match status" value="1"/>
</dbReference>
<dbReference type="Gene3D" id="1.10.8.60">
    <property type="match status" value="1"/>
</dbReference>
<sequence>MKILIIDDHQPTLALLSAIIKKGGYEPVTASQGAEALDVIRGEDIGVVFTDLVMPGMDGLTFLQEAKGVDAELPVIMMTGQGSVETAVEAMRRGAEDYLSKPIKRDEVLVQIERALEKRKLLRENRELKGELADRYTFETIIGNSRKMQEVFKLIAKVADVDSTVLIRGENGTGKDLVAKAIHYNSKRKDGPFVKIDCTALPEGLLESELFGYKKGAFTGAHRDKPGRVENADGGTLFLDEISELDLPLQAKILRLIQEHRFERLGENQVRDVNIRIVASTNRDLEKEMEEGRFRRDLFYRLNVVPITLPPLREREGDIIIITKALLERTCQRYNRRLEGISQGAVEALERYPWPGNVRELENLIERMVVLTDGDKVNVTLENLPETILAAEDGFLGHAVAQGLSLDELEREYIKAVLARTSGHKAEAAQILGINRKTLLEKRKRYNLE</sequence>
<dbReference type="Pfam" id="PF25601">
    <property type="entry name" value="AAA_lid_14"/>
    <property type="match status" value="1"/>
</dbReference>
<reference evidence="10 11" key="1">
    <citation type="journal article" date="2016" name="Nat. Commun.">
        <title>Thousands of microbial genomes shed light on interconnected biogeochemical processes in an aquifer system.</title>
        <authorList>
            <person name="Anantharaman K."/>
            <person name="Brown C.T."/>
            <person name="Hug L.A."/>
            <person name="Sharon I."/>
            <person name="Castelle C.J."/>
            <person name="Probst A.J."/>
            <person name="Thomas B.C."/>
            <person name="Singh A."/>
            <person name="Wilkins M.J."/>
            <person name="Karaoz U."/>
            <person name="Brodie E.L."/>
            <person name="Williams K.H."/>
            <person name="Hubbard S.S."/>
            <person name="Banfield J.F."/>
        </authorList>
    </citation>
    <scope>NUCLEOTIDE SEQUENCE [LARGE SCALE GENOMIC DNA]</scope>
</reference>
<dbReference type="SUPFAM" id="SSF52540">
    <property type="entry name" value="P-loop containing nucleoside triphosphate hydrolases"/>
    <property type="match status" value="1"/>
</dbReference>
<dbReference type="GO" id="GO:0005524">
    <property type="term" value="F:ATP binding"/>
    <property type="evidence" value="ECO:0007669"/>
    <property type="project" value="UniProtKB-KW"/>
</dbReference>
<dbReference type="SUPFAM" id="SSF52172">
    <property type="entry name" value="CheY-like"/>
    <property type="match status" value="1"/>
</dbReference>
<feature type="modified residue" description="4-aspartylphosphate" evidence="7">
    <location>
        <position position="51"/>
    </location>
</feature>
<dbReference type="Pfam" id="PF02954">
    <property type="entry name" value="HTH_8"/>
    <property type="match status" value="1"/>
</dbReference>
<dbReference type="GO" id="GO:0043565">
    <property type="term" value="F:sequence-specific DNA binding"/>
    <property type="evidence" value="ECO:0007669"/>
    <property type="project" value="InterPro"/>
</dbReference>
<dbReference type="PROSITE" id="PS00688">
    <property type="entry name" value="SIGMA54_INTERACT_3"/>
    <property type="match status" value="1"/>
</dbReference>
<evidence type="ECO:0000256" key="6">
    <source>
        <dbReference type="ARBA" id="ARBA00023163"/>
    </source>
</evidence>
<dbReference type="InterPro" id="IPR002197">
    <property type="entry name" value="HTH_Fis"/>
</dbReference>
<gene>
    <name evidence="10" type="ORF">A2Y64_01495</name>
</gene>
<dbReference type="PANTHER" id="PTHR32071">
    <property type="entry name" value="TRANSCRIPTIONAL REGULATORY PROTEIN"/>
    <property type="match status" value="1"/>
</dbReference>
<dbReference type="InterPro" id="IPR058031">
    <property type="entry name" value="AAA_lid_NorR"/>
</dbReference>
<dbReference type="GO" id="GO:0000160">
    <property type="term" value="P:phosphorelay signal transduction system"/>
    <property type="evidence" value="ECO:0007669"/>
    <property type="project" value="InterPro"/>
</dbReference>
<dbReference type="InterPro" id="IPR011006">
    <property type="entry name" value="CheY-like_superfamily"/>
</dbReference>
<dbReference type="SMART" id="SM00382">
    <property type="entry name" value="AAA"/>
    <property type="match status" value="1"/>
</dbReference>
<dbReference type="FunFam" id="3.40.50.2300:FF:000018">
    <property type="entry name" value="DNA-binding transcriptional regulator NtrC"/>
    <property type="match status" value="1"/>
</dbReference>
<dbReference type="PRINTS" id="PR01590">
    <property type="entry name" value="HTHFIS"/>
</dbReference>
<evidence type="ECO:0008006" key="12">
    <source>
        <dbReference type="Google" id="ProtNLM"/>
    </source>
</evidence>
<evidence type="ECO:0000313" key="11">
    <source>
        <dbReference type="Proteomes" id="UP000177187"/>
    </source>
</evidence>
<comment type="caution">
    <text evidence="10">The sequence shown here is derived from an EMBL/GenBank/DDBJ whole genome shotgun (WGS) entry which is preliminary data.</text>
</comment>
<dbReference type="InterPro" id="IPR001789">
    <property type="entry name" value="Sig_transdc_resp-reg_receiver"/>
</dbReference>
<dbReference type="InterPro" id="IPR009057">
    <property type="entry name" value="Homeodomain-like_sf"/>
</dbReference>
<dbReference type="InterPro" id="IPR027417">
    <property type="entry name" value="P-loop_NTPase"/>
</dbReference>
<evidence type="ECO:0000256" key="2">
    <source>
        <dbReference type="ARBA" id="ARBA00022741"/>
    </source>
</evidence>
<dbReference type="PROSITE" id="PS00676">
    <property type="entry name" value="SIGMA54_INTERACT_2"/>
    <property type="match status" value="1"/>
</dbReference>
<feature type="domain" description="Response regulatory" evidence="9">
    <location>
        <begin position="2"/>
        <end position="116"/>
    </location>
</feature>
<evidence type="ECO:0000256" key="7">
    <source>
        <dbReference type="PROSITE-ProRule" id="PRU00169"/>
    </source>
</evidence>
<dbReference type="PANTHER" id="PTHR32071:SF113">
    <property type="entry name" value="ALGINATE BIOSYNTHESIS TRANSCRIPTIONAL REGULATORY PROTEIN ALGB"/>
    <property type="match status" value="1"/>
</dbReference>
<dbReference type="AlphaFoldDB" id="A0A1F5EX01"/>
<dbReference type="InterPro" id="IPR025944">
    <property type="entry name" value="Sigma_54_int_dom_CS"/>
</dbReference>
<name>A0A1F5EX01_9BACT</name>
<protein>
    <recommendedName>
        <fullName evidence="12">Sigma-54-dependent Fis family transcriptional regulator</fullName>
    </recommendedName>
</protein>
<organism evidence="10 11">
    <name type="scientific">Candidatus Coatesbacteria bacterium RBG_13_66_14</name>
    <dbReference type="NCBI Taxonomy" id="1817816"/>
    <lineage>
        <taxon>Bacteria</taxon>
        <taxon>Candidatus Coatesiibacteriota</taxon>
    </lineage>
</organism>
<dbReference type="InterPro" id="IPR003593">
    <property type="entry name" value="AAA+_ATPase"/>
</dbReference>
<dbReference type="InterPro" id="IPR025943">
    <property type="entry name" value="Sigma_54_int_dom_ATP-bd_2"/>
</dbReference>
<evidence type="ECO:0000256" key="5">
    <source>
        <dbReference type="ARBA" id="ARBA00023125"/>
    </source>
</evidence>
<evidence type="ECO:0000259" key="8">
    <source>
        <dbReference type="PROSITE" id="PS50045"/>
    </source>
</evidence>
<keyword evidence="4" id="KW-0805">Transcription regulation</keyword>
<dbReference type="Proteomes" id="UP000177187">
    <property type="component" value="Unassembled WGS sequence"/>
</dbReference>
<dbReference type="Gene3D" id="3.40.50.2300">
    <property type="match status" value="1"/>
</dbReference>
<evidence type="ECO:0000256" key="3">
    <source>
        <dbReference type="ARBA" id="ARBA00022840"/>
    </source>
</evidence>
<evidence type="ECO:0000313" key="10">
    <source>
        <dbReference type="EMBL" id="OGD71895.1"/>
    </source>
</evidence>
<keyword evidence="3" id="KW-0067">ATP-binding</keyword>
<feature type="domain" description="Sigma-54 factor interaction" evidence="8">
    <location>
        <begin position="141"/>
        <end position="370"/>
    </location>
</feature>
<dbReference type="SMART" id="SM00448">
    <property type="entry name" value="REC"/>
    <property type="match status" value="1"/>
</dbReference>
<dbReference type="InterPro" id="IPR002078">
    <property type="entry name" value="Sigma_54_int"/>
</dbReference>
<dbReference type="PROSITE" id="PS50110">
    <property type="entry name" value="RESPONSE_REGULATORY"/>
    <property type="match status" value="1"/>
</dbReference>
<accession>A0A1F5EX01</accession>
<evidence type="ECO:0000256" key="4">
    <source>
        <dbReference type="ARBA" id="ARBA00023015"/>
    </source>
</evidence>
<keyword evidence="6" id="KW-0804">Transcription</keyword>
<dbReference type="CDD" id="cd00009">
    <property type="entry name" value="AAA"/>
    <property type="match status" value="1"/>
</dbReference>
<dbReference type="Gene3D" id="1.10.10.60">
    <property type="entry name" value="Homeodomain-like"/>
    <property type="match status" value="1"/>
</dbReference>
<evidence type="ECO:0000256" key="1">
    <source>
        <dbReference type="ARBA" id="ARBA00022553"/>
    </source>
</evidence>
<keyword evidence="5" id="KW-0238">DNA-binding</keyword>
<dbReference type="Pfam" id="PF00158">
    <property type="entry name" value="Sigma54_activat"/>
    <property type="match status" value="1"/>
</dbReference>
<proteinExistence type="predicted"/>
<dbReference type="SUPFAM" id="SSF46689">
    <property type="entry name" value="Homeodomain-like"/>
    <property type="match status" value="1"/>
</dbReference>
<keyword evidence="1 7" id="KW-0597">Phosphoprotein</keyword>
<dbReference type="STRING" id="1817816.A2Y64_01495"/>
<dbReference type="FunFam" id="3.40.50.300:FF:000006">
    <property type="entry name" value="DNA-binding transcriptional regulator NtrC"/>
    <property type="match status" value="1"/>
</dbReference>
<keyword evidence="2" id="KW-0547">Nucleotide-binding</keyword>
<dbReference type="GO" id="GO:0006355">
    <property type="term" value="P:regulation of DNA-templated transcription"/>
    <property type="evidence" value="ECO:0007669"/>
    <property type="project" value="InterPro"/>
</dbReference>
<evidence type="ECO:0000259" key="9">
    <source>
        <dbReference type="PROSITE" id="PS50110"/>
    </source>
</evidence>
<dbReference type="Gene3D" id="3.40.50.300">
    <property type="entry name" value="P-loop containing nucleotide triphosphate hydrolases"/>
    <property type="match status" value="1"/>
</dbReference>
<dbReference type="EMBL" id="MFAF01000137">
    <property type="protein sequence ID" value="OGD71895.1"/>
    <property type="molecule type" value="Genomic_DNA"/>
</dbReference>